<evidence type="ECO:0000256" key="5">
    <source>
        <dbReference type="ARBA" id="ARBA00022777"/>
    </source>
</evidence>
<dbReference type="EC" id="2.7.1.39" evidence="8 9"/>
<dbReference type="Gene3D" id="3.30.200.20">
    <property type="entry name" value="Phosphorylase Kinase, domain 1"/>
    <property type="match status" value="1"/>
</dbReference>
<dbReference type="UniPathway" id="UPA00050">
    <property type="reaction ID" value="UER00064"/>
</dbReference>
<evidence type="ECO:0000256" key="6">
    <source>
        <dbReference type="ARBA" id="ARBA00022840"/>
    </source>
</evidence>
<dbReference type="Pfam" id="PF01636">
    <property type="entry name" value="APH"/>
    <property type="match status" value="1"/>
</dbReference>
<dbReference type="SUPFAM" id="SSF56112">
    <property type="entry name" value="Protein kinase-like (PK-like)"/>
    <property type="match status" value="1"/>
</dbReference>
<keyword evidence="6 8" id="KW-0067">ATP-binding</keyword>
<feature type="domain" description="Aminoglycoside phosphotransferase" evidence="10">
    <location>
        <begin position="27"/>
        <end position="254"/>
    </location>
</feature>
<keyword evidence="5 8" id="KW-0418">Kinase</keyword>
<evidence type="ECO:0000256" key="2">
    <source>
        <dbReference type="ARBA" id="ARBA00022679"/>
    </source>
</evidence>
<dbReference type="PANTHER" id="PTHR21064">
    <property type="entry name" value="AMINOGLYCOSIDE PHOSPHOTRANSFERASE DOMAIN-CONTAINING PROTEIN-RELATED"/>
    <property type="match status" value="1"/>
</dbReference>
<evidence type="ECO:0000256" key="4">
    <source>
        <dbReference type="ARBA" id="ARBA00022741"/>
    </source>
</evidence>
<keyword evidence="1 8" id="KW-0028">Amino-acid biosynthesis</keyword>
<evidence type="ECO:0000256" key="8">
    <source>
        <dbReference type="HAMAP-Rule" id="MF_00301"/>
    </source>
</evidence>
<dbReference type="EMBL" id="QFPJ01000009">
    <property type="protein sequence ID" value="PZQ23094.1"/>
    <property type="molecule type" value="Genomic_DNA"/>
</dbReference>
<dbReference type="GO" id="GO:0009088">
    <property type="term" value="P:threonine biosynthetic process"/>
    <property type="evidence" value="ECO:0007669"/>
    <property type="project" value="UniProtKB-UniRule"/>
</dbReference>
<evidence type="ECO:0000259" key="10">
    <source>
        <dbReference type="Pfam" id="PF01636"/>
    </source>
</evidence>
<protein>
    <recommendedName>
        <fullName evidence="8 9">Homoserine kinase</fullName>
        <shortName evidence="8">HK</shortName>
        <shortName evidence="8">HSK</shortName>
        <ecNumber evidence="8 9">2.7.1.39</ecNumber>
    </recommendedName>
</protein>
<comment type="similarity">
    <text evidence="7 8">Belongs to the pseudomonas-type ThrB family.</text>
</comment>
<dbReference type="HAMAP" id="MF_00301">
    <property type="entry name" value="Homoser_kinase_2"/>
    <property type="match status" value="1"/>
</dbReference>
<sequence>MAVYTHVDPDDLAALVAQYDIGTVRSCKGIAEGVENSNFLLETSGGRFILTLYEKRVSEGDLPFFVDLLDHLAARDCPVPAMIRDRDGRAVQRIADRAACIIQFLPGISLTRPSTAQCEAAGAALGSLHRAVADFAGARDNSMGHRHWRGVAAAAGDLDAVIPGLQAIVDDELAFLDAHWPTDLPAHVVHADLFPDNVLMLGDRVTGLIDFYFAASDYRAYDIAVTHASWTFSADGTQCDAARAAALMRGYARAVALSDAERSALPLLARGASLRFLLTRAHDWIHTPADALVTRKDPAPFLARLRRYQAADAADLFAAA</sequence>
<comment type="caution">
    <text evidence="11">The sequence shown here is derived from an EMBL/GenBank/DDBJ whole genome shotgun (WGS) entry which is preliminary data.</text>
</comment>
<dbReference type="InterPro" id="IPR050249">
    <property type="entry name" value="Pseudomonas-type_ThrB"/>
</dbReference>
<proteinExistence type="inferred from homology"/>
<dbReference type="GO" id="GO:0004413">
    <property type="term" value="F:homoserine kinase activity"/>
    <property type="evidence" value="ECO:0007669"/>
    <property type="project" value="UniProtKB-UniRule"/>
</dbReference>
<dbReference type="InterPro" id="IPR011009">
    <property type="entry name" value="Kinase-like_dom_sf"/>
</dbReference>
<evidence type="ECO:0000256" key="3">
    <source>
        <dbReference type="ARBA" id="ARBA00022697"/>
    </source>
</evidence>
<comment type="catalytic activity">
    <reaction evidence="8">
        <text>L-homoserine + ATP = O-phospho-L-homoserine + ADP + H(+)</text>
        <dbReference type="Rhea" id="RHEA:13985"/>
        <dbReference type="ChEBI" id="CHEBI:15378"/>
        <dbReference type="ChEBI" id="CHEBI:30616"/>
        <dbReference type="ChEBI" id="CHEBI:57476"/>
        <dbReference type="ChEBI" id="CHEBI:57590"/>
        <dbReference type="ChEBI" id="CHEBI:456216"/>
        <dbReference type="EC" id="2.7.1.39"/>
    </reaction>
</comment>
<organism evidence="11 12">
    <name type="scientific">Sphingopyxis macrogoltabida</name>
    <name type="common">Sphingomonas macrogoltabidus</name>
    <dbReference type="NCBI Taxonomy" id="33050"/>
    <lineage>
        <taxon>Bacteria</taxon>
        <taxon>Pseudomonadati</taxon>
        <taxon>Pseudomonadota</taxon>
        <taxon>Alphaproteobacteria</taxon>
        <taxon>Sphingomonadales</taxon>
        <taxon>Sphingomonadaceae</taxon>
        <taxon>Sphingopyxis</taxon>
    </lineage>
</organism>
<dbReference type="Proteomes" id="UP000248597">
    <property type="component" value="Unassembled WGS sequence"/>
</dbReference>
<dbReference type="PANTHER" id="PTHR21064:SF6">
    <property type="entry name" value="AMINOGLYCOSIDE PHOSPHOTRANSFERASE DOMAIN-CONTAINING PROTEIN"/>
    <property type="match status" value="1"/>
</dbReference>
<evidence type="ECO:0000313" key="11">
    <source>
        <dbReference type="EMBL" id="PZQ23094.1"/>
    </source>
</evidence>
<dbReference type="CDD" id="cd05153">
    <property type="entry name" value="HomoserineK_II"/>
    <property type="match status" value="1"/>
</dbReference>
<evidence type="ECO:0000256" key="1">
    <source>
        <dbReference type="ARBA" id="ARBA00022605"/>
    </source>
</evidence>
<dbReference type="AlphaFoldDB" id="A0A2W5L3X6"/>
<evidence type="ECO:0000313" key="12">
    <source>
        <dbReference type="Proteomes" id="UP000248597"/>
    </source>
</evidence>
<dbReference type="NCBIfam" id="NF003558">
    <property type="entry name" value="PRK05231.1"/>
    <property type="match status" value="1"/>
</dbReference>
<accession>A0A2W5L3X6</accession>
<name>A0A2W5L3X6_SPHMC</name>
<evidence type="ECO:0000256" key="7">
    <source>
        <dbReference type="ARBA" id="ARBA00038240"/>
    </source>
</evidence>
<dbReference type="NCBIfam" id="TIGR00938">
    <property type="entry name" value="thrB_alt"/>
    <property type="match status" value="1"/>
</dbReference>
<keyword evidence="2 8" id="KW-0808">Transferase</keyword>
<gene>
    <name evidence="8 11" type="primary">thrB</name>
    <name evidence="11" type="ORF">DI569_05555</name>
</gene>
<reference evidence="11 12" key="1">
    <citation type="submission" date="2017-08" db="EMBL/GenBank/DDBJ databases">
        <title>Infants hospitalized years apart are colonized by the same room-sourced microbial strains.</title>
        <authorList>
            <person name="Brooks B."/>
            <person name="Olm M.R."/>
            <person name="Firek B.A."/>
            <person name="Baker R."/>
            <person name="Thomas B.C."/>
            <person name="Morowitz M.J."/>
            <person name="Banfield J.F."/>
        </authorList>
    </citation>
    <scope>NUCLEOTIDE SEQUENCE [LARGE SCALE GENOMIC DNA]</scope>
    <source>
        <strain evidence="11">S2_005_003_R2_47</strain>
    </source>
</reference>
<keyword evidence="3 8" id="KW-0791">Threonine biosynthesis</keyword>
<dbReference type="GO" id="GO:0005524">
    <property type="term" value="F:ATP binding"/>
    <property type="evidence" value="ECO:0007669"/>
    <property type="project" value="UniProtKB-KW"/>
</dbReference>
<keyword evidence="4 8" id="KW-0547">Nucleotide-binding</keyword>
<evidence type="ECO:0000256" key="9">
    <source>
        <dbReference type="NCBIfam" id="TIGR00938"/>
    </source>
</evidence>
<dbReference type="InterPro" id="IPR002575">
    <property type="entry name" value="Aminoglycoside_PTrfase"/>
</dbReference>
<dbReference type="Gene3D" id="3.90.1200.10">
    <property type="match status" value="1"/>
</dbReference>
<dbReference type="InterPro" id="IPR005280">
    <property type="entry name" value="Homoserine_kinase_II"/>
</dbReference>
<comment type="pathway">
    <text evidence="8">Amino-acid biosynthesis; L-threonine biosynthesis; L-threonine from L-aspartate: step 4/5.</text>
</comment>